<reference evidence="2" key="3">
    <citation type="submission" date="2018-08" db="EMBL/GenBank/DDBJ databases">
        <authorList>
            <person name="Guldener U."/>
        </authorList>
    </citation>
    <scope>NUCLEOTIDE SEQUENCE</scope>
    <source>
        <strain evidence="2">UB2</strain>
    </source>
</reference>
<evidence type="ECO:0000313" key="3">
    <source>
        <dbReference type="Proteomes" id="UP000179920"/>
    </source>
</evidence>
<sequence length="277" mass="30820">MVKSSPGDLHAKPARPASLFEFIMANLVPYLITTKLYLSGFPRAVFEQLRHPHPLNLINPFHWQKLIFANGFGPVLRASDEMYKNIKQPLLSSAYGRILEIGAGAGDSVGHYDADKIERLFCLEPYEPLRNQLIAKLNKLNLSKRGTVIPVGLDKTSRPALLQAGIEPASLDTIVLFQVMCSIPDPKAHLDFLQSLLKPGGQIILFEHVGSKHTLARIIQTVWTPIWSRNFGGCELTRDSGDWLRDIGGWKAIDIKRPVHETTADLIPHAVGRLVKA</sequence>
<protein>
    <recommendedName>
        <fullName evidence="5">Methyltransferase type 11 domain-containing protein</fullName>
    </recommendedName>
</protein>
<gene>
    <name evidence="2" type="ORF">UBRO2_00310</name>
    <name evidence="1" type="ORF">UBRO_05404</name>
</gene>
<proteinExistence type="predicted"/>
<reference evidence="3" key="1">
    <citation type="submission" date="2016-04" db="EMBL/GenBank/DDBJ databases">
        <authorList>
            <person name="Guldener U."/>
            <person name="Guldener U."/>
        </authorList>
    </citation>
    <scope>NUCLEOTIDE SEQUENCE [LARGE SCALE GENOMIC DNA]</scope>
    <source>
        <strain evidence="3">UB2112</strain>
    </source>
</reference>
<dbReference type="EMBL" id="LT558126">
    <property type="protein sequence ID" value="SAM83389.1"/>
    <property type="molecule type" value="Genomic_DNA"/>
</dbReference>
<dbReference type="PANTHER" id="PTHR45036:SF1">
    <property type="entry name" value="METHYLTRANSFERASE LIKE 7A"/>
    <property type="match status" value="1"/>
</dbReference>
<dbReference type="Gene3D" id="3.40.50.150">
    <property type="entry name" value="Vaccinia Virus protein VP39"/>
    <property type="match status" value="1"/>
</dbReference>
<dbReference type="AlphaFoldDB" id="A0A1K0H9P3"/>
<organism evidence="1 3">
    <name type="scientific">Ustilago bromivora</name>
    <dbReference type="NCBI Taxonomy" id="307758"/>
    <lineage>
        <taxon>Eukaryota</taxon>
        <taxon>Fungi</taxon>
        <taxon>Dikarya</taxon>
        <taxon>Basidiomycota</taxon>
        <taxon>Ustilaginomycotina</taxon>
        <taxon>Ustilaginomycetes</taxon>
        <taxon>Ustilaginales</taxon>
        <taxon>Ustilaginaceae</taxon>
        <taxon>Ustilago</taxon>
    </lineage>
</organism>
<evidence type="ECO:0008006" key="5">
    <source>
        <dbReference type="Google" id="ProtNLM"/>
    </source>
</evidence>
<evidence type="ECO:0000313" key="2">
    <source>
        <dbReference type="EMBL" id="SYW74900.1"/>
    </source>
</evidence>
<evidence type="ECO:0000313" key="1">
    <source>
        <dbReference type="EMBL" id="SAM83389.1"/>
    </source>
</evidence>
<name>A0A1K0H9P3_9BASI</name>
<reference evidence="1" key="2">
    <citation type="submission" date="2016-04" db="EMBL/GenBank/DDBJ databases">
        <authorList>
            <person name="Evans L.H."/>
            <person name="Alamgir A."/>
            <person name="Owens N."/>
            <person name="Weber N.D."/>
            <person name="Virtaneva K."/>
            <person name="Barbian K."/>
            <person name="Babar A."/>
            <person name="Rosenke K."/>
        </authorList>
    </citation>
    <scope>NUCLEOTIDE SEQUENCE</scope>
    <source>
        <strain evidence="1">UB2112</strain>
    </source>
</reference>
<dbReference type="Proteomes" id="UP000179920">
    <property type="component" value="Chromosome X"/>
</dbReference>
<dbReference type="InterPro" id="IPR029063">
    <property type="entry name" value="SAM-dependent_MTases_sf"/>
</dbReference>
<dbReference type="OrthoDB" id="540004at2759"/>
<dbReference type="PANTHER" id="PTHR45036">
    <property type="entry name" value="METHYLTRANSFERASE LIKE 7B"/>
    <property type="match status" value="1"/>
</dbReference>
<dbReference type="InterPro" id="IPR052356">
    <property type="entry name" value="Thiol_S-MT"/>
</dbReference>
<dbReference type="EMBL" id="ULHB01000003">
    <property type="protein sequence ID" value="SYW74900.1"/>
    <property type="molecule type" value="Genomic_DNA"/>
</dbReference>
<dbReference type="Proteomes" id="UP000658997">
    <property type="component" value="Unassembled WGS sequence"/>
</dbReference>
<accession>A0A1K0H9P3</accession>
<dbReference type="Pfam" id="PF13489">
    <property type="entry name" value="Methyltransf_23"/>
    <property type="match status" value="1"/>
</dbReference>
<keyword evidence="4" id="KW-1185">Reference proteome</keyword>
<evidence type="ECO:0000313" key="4">
    <source>
        <dbReference type="Proteomes" id="UP000658997"/>
    </source>
</evidence>
<dbReference type="SUPFAM" id="SSF53335">
    <property type="entry name" value="S-adenosyl-L-methionine-dependent methyltransferases"/>
    <property type="match status" value="1"/>
</dbReference>